<dbReference type="RefSeq" id="WP_225697398.1">
    <property type="nucleotide sequence ID" value="NZ_JAIXNE010000001.1"/>
</dbReference>
<evidence type="ECO:0000313" key="1">
    <source>
        <dbReference type="EMBL" id="MCA6074303.1"/>
    </source>
</evidence>
<dbReference type="PANTHER" id="PTHR34070:SF1">
    <property type="entry name" value="DNA ALKYLATION REPAIR PROTEIN"/>
    <property type="match status" value="1"/>
</dbReference>
<organism evidence="1 2">
    <name type="scientific">Fulvivirga sedimenti</name>
    <dbReference type="NCBI Taxonomy" id="2879465"/>
    <lineage>
        <taxon>Bacteria</taxon>
        <taxon>Pseudomonadati</taxon>
        <taxon>Bacteroidota</taxon>
        <taxon>Cytophagia</taxon>
        <taxon>Cytophagales</taxon>
        <taxon>Fulvivirgaceae</taxon>
        <taxon>Fulvivirga</taxon>
    </lineage>
</organism>
<evidence type="ECO:0000313" key="2">
    <source>
        <dbReference type="Proteomes" id="UP001139409"/>
    </source>
</evidence>
<dbReference type="EMBL" id="JAIXNE010000001">
    <property type="protein sequence ID" value="MCA6074303.1"/>
    <property type="molecule type" value="Genomic_DNA"/>
</dbReference>
<dbReference type="Proteomes" id="UP001139409">
    <property type="component" value="Unassembled WGS sequence"/>
</dbReference>
<dbReference type="Gene3D" id="1.25.40.290">
    <property type="entry name" value="ARM repeat domains"/>
    <property type="match status" value="1"/>
</dbReference>
<name>A0A9X1HNY5_9BACT</name>
<reference evidence="1" key="1">
    <citation type="submission" date="2021-09" db="EMBL/GenBank/DDBJ databases">
        <title>Fulvivirga sp. isolated from coastal sediment.</title>
        <authorList>
            <person name="Yu H."/>
        </authorList>
    </citation>
    <scope>NUCLEOTIDE SEQUENCE</scope>
    <source>
        <strain evidence="1">1062</strain>
    </source>
</reference>
<accession>A0A9X1HNY5</accession>
<dbReference type="Gene3D" id="1.20.1660.10">
    <property type="entry name" value="Hypothetical protein (EF3068)"/>
    <property type="match status" value="1"/>
</dbReference>
<keyword evidence="2" id="KW-1185">Reference proteome</keyword>
<dbReference type="PANTHER" id="PTHR34070">
    <property type="entry name" value="ARMADILLO-TYPE FOLD"/>
    <property type="match status" value="1"/>
</dbReference>
<dbReference type="InterPro" id="IPR014825">
    <property type="entry name" value="DNA_alkylation"/>
</dbReference>
<dbReference type="InterPro" id="IPR016024">
    <property type="entry name" value="ARM-type_fold"/>
</dbReference>
<comment type="caution">
    <text evidence="1">The sequence shown here is derived from an EMBL/GenBank/DDBJ whole genome shotgun (WGS) entry which is preliminary data.</text>
</comment>
<gene>
    <name evidence="1" type="ORF">LDX50_05455</name>
</gene>
<dbReference type="CDD" id="cd07064">
    <property type="entry name" value="AlkD_like_1"/>
    <property type="match status" value="1"/>
</dbReference>
<proteinExistence type="predicted"/>
<dbReference type="SUPFAM" id="SSF48371">
    <property type="entry name" value="ARM repeat"/>
    <property type="match status" value="1"/>
</dbReference>
<dbReference type="Pfam" id="PF08713">
    <property type="entry name" value="DNA_alkylation"/>
    <property type="match status" value="1"/>
</dbReference>
<dbReference type="AlphaFoldDB" id="A0A9X1HNY5"/>
<protein>
    <submittedName>
        <fullName evidence="1">DNA alkylation repair protein</fullName>
    </submittedName>
</protein>
<sequence length="218" mass="26345">MPDLETITQVYKNHRDPVKAMQMKAYLRDQFEFYGIDAPTRRRLTRSFMASVRKEPLDVGFVRECYRKPQREYHYLAMEYVFRKRKDLVAADIQLAEELLVNNSWWDTVDFIAANIVGWMVSEYPELKRTAIPVWMRHENMWLRRTSLIYQLKYREETDTEILSEAIHTNLESREFFINKAIGWALRQYSKYNPDWVRSFIENTDLQPLSHREASKYI</sequence>